<dbReference type="Proteomes" id="UP000235786">
    <property type="component" value="Unassembled WGS sequence"/>
</dbReference>
<dbReference type="InterPro" id="IPR021047">
    <property type="entry name" value="Mannosyltransferase_CMT1"/>
</dbReference>
<dbReference type="PANTHER" id="PTHR34144:SF5">
    <property type="entry name" value="ALPHA-1,3-MANNOSYLTRANSFERASE CMT1"/>
    <property type="match status" value="1"/>
</dbReference>
<evidence type="ECO:0000313" key="3">
    <source>
        <dbReference type="Proteomes" id="UP000235786"/>
    </source>
</evidence>
<dbReference type="PANTHER" id="PTHR34144">
    <property type="entry name" value="CHROMOSOME 8, WHOLE GENOME SHOTGUN SEQUENCE"/>
    <property type="match status" value="1"/>
</dbReference>
<keyword evidence="3" id="KW-1185">Reference proteome</keyword>
<proteinExistence type="predicted"/>
<name>A0A2J6R1X3_HYAVF</name>
<keyword evidence="2" id="KW-0808">Transferase</keyword>
<dbReference type="Pfam" id="PF11735">
    <property type="entry name" value="CAP59_mtransfer"/>
    <property type="match status" value="1"/>
</dbReference>
<protein>
    <submittedName>
        <fullName evidence="2">Glycosyltransferase family 69 protein</fullName>
    </submittedName>
</protein>
<keyword evidence="1" id="KW-0472">Membrane</keyword>
<dbReference type="AlphaFoldDB" id="A0A2J6R1X3"/>
<evidence type="ECO:0000313" key="2">
    <source>
        <dbReference type="EMBL" id="PMD32515.1"/>
    </source>
</evidence>
<feature type="transmembrane region" description="Helical" evidence="1">
    <location>
        <begin position="12"/>
        <end position="33"/>
    </location>
</feature>
<dbReference type="OrthoDB" id="262547at2759"/>
<dbReference type="GO" id="GO:0016740">
    <property type="term" value="F:transferase activity"/>
    <property type="evidence" value="ECO:0007669"/>
    <property type="project" value="UniProtKB-KW"/>
</dbReference>
<sequence>MLTGSWPPRKRLSVASIAIAIIIVFTTVSNLYYRSSDSVVKLRLPYYNKGNDTEQETVGNTTLLELLAPSYTKAILDPKDKEFDRLQCPAPTPKRYDYLRVDSSDAKDGGGHIKYFFALNLRQCIGILPRLMGSVVEAVRFLGPENCALSIVEGHSDDGTLEILAALRKEMESLGLEYHFQTSDIDPKNGDRIEGLAALRNLALEPLINGSSHYSPDTAVIFLNDVAICMDDILELVHQHVFQEADMICALDWSDIDPAPIFYDIWVARAINGDTFWEIPLDGGWRYASNLFWNHPPSRQRYDEHKAFQVFACWNGAVVFSAKPIVQNKIRFRRSKPDECSAGEPRLFCKDLWMEGYSKIAVVPSVNLAYSDPAATKVKGLHGYVSEAVKGEDVHDESLRIAWDTKPPEQVKCMASFEDHSWVPWNQGFETPSSGEG</sequence>
<evidence type="ECO:0000256" key="1">
    <source>
        <dbReference type="SAM" id="Phobius"/>
    </source>
</evidence>
<gene>
    <name evidence="2" type="ORF">L207DRAFT_518838</name>
</gene>
<dbReference type="EMBL" id="KZ613959">
    <property type="protein sequence ID" value="PMD32515.1"/>
    <property type="molecule type" value="Genomic_DNA"/>
</dbReference>
<keyword evidence="1" id="KW-0812">Transmembrane</keyword>
<accession>A0A2J6R1X3</accession>
<reference evidence="2 3" key="1">
    <citation type="submission" date="2016-04" db="EMBL/GenBank/DDBJ databases">
        <title>A degradative enzymes factory behind the ericoid mycorrhizal symbiosis.</title>
        <authorList>
            <consortium name="DOE Joint Genome Institute"/>
            <person name="Martino E."/>
            <person name="Morin E."/>
            <person name="Grelet G."/>
            <person name="Kuo A."/>
            <person name="Kohler A."/>
            <person name="Daghino S."/>
            <person name="Barry K."/>
            <person name="Choi C."/>
            <person name="Cichocki N."/>
            <person name="Clum A."/>
            <person name="Copeland A."/>
            <person name="Hainaut M."/>
            <person name="Haridas S."/>
            <person name="Labutti K."/>
            <person name="Lindquist E."/>
            <person name="Lipzen A."/>
            <person name="Khouja H.-R."/>
            <person name="Murat C."/>
            <person name="Ohm R."/>
            <person name="Olson A."/>
            <person name="Spatafora J."/>
            <person name="Veneault-Fourrey C."/>
            <person name="Henrissat B."/>
            <person name="Grigoriev I."/>
            <person name="Martin F."/>
            <person name="Perotto S."/>
        </authorList>
    </citation>
    <scope>NUCLEOTIDE SEQUENCE [LARGE SCALE GENOMIC DNA]</scope>
    <source>
        <strain evidence="2 3">F</strain>
    </source>
</reference>
<keyword evidence="1" id="KW-1133">Transmembrane helix</keyword>
<organism evidence="2 3">
    <name type="scientific">Hyaloscypha variabilis (strain UAMH 11265 / GT02V1 / F)</name>
    <name type="common">Meliniomyces variabilis</name>
    <dbReference type="NCBI Taxonomy" id="1149755"/>
    <lineage>
        <taxon>Eukaryota</taxon>
        <taxon>Fungi</taxon>
        <taxon>Dikarya</taxon>
        <taxon>Ascomycota</taxon>
        <taxon>Pezizomycotina</taxon>
        <taxon>Leotiomycetes</taxon>
        <taxon>Helotiales</taxon>
        <taxon>Hyaloscyphaceae</taxon>
        <taxon>Hyaloscypha</taxon>
        <taxon>Hyaloscypha variabilis</taxon>
    </lineage>
</organism>